<evidence type="ECO:0000313" key="9">
    <source>
        <dbReference type="Proteomes" id="UP000184300"/>
    </source>
</evidence>
<evidence type="ECO:0000256" key="5">
    <source>
        <dbReference type="ARBA" id="ARBA00023136"/>
    </source>
</evidence>
<comment type="subcellular location">
    <subcellularLocation>
        <location evidence="1">Membrane</location>
        <topology evidence="1">Multi-pass membrane protein</topology>
    </subcellularLocation>
</comment>
<dbReference type="VEuPathDB" id="FungiDB:ASPGLDRAFT_159431"/>
<dbReference type="InterPro" id="IPR045069">
    <property type="entry name" value="MATE_euk"/>
</dbReference>
<gene>
    <name evidence="8" type="ORF">ASPGLDRAFT_159431</name>
</gene>
<feature type="transmembrane region" description="Helical" evidence="7">
    <location>
        <begin position="241"/>
        <end position="267"/>
    </location>
</feature>
<dbReference type="AlphaFoldDB" id="A0A1L9V5Q0"/>
<dbReference type="GO" id="GO:1990961">
    <property type="term" value="P:xenobiotic detoxification by transmembrane export across the plasma membrane"/>
    <property type="evidence" value="ECO:0007669"/>
    <property type="project" value="InterPro"/>
</dbReference>
<evidence type="ECO:0000256" key="4">
    <source>
        <dbReference type="ARBA" id="ARBA00022989"/>
    </source>
</evidence>
<keyword evidence="3 7" id="KW-0812">Transmembrane</keyword>
<feature type="transmembrane region" description="Helical" evidence="7">
    <location>
        <begin position="436"/>
        <end position="460"/>
    </location>
</feature>
<dbReference type="OrthoDB" id="2126698at2759"/>
<evidence type="ECO:0000256" key="2">
    <source>
        <dbReference type="ARBA" id="ARBA00010199"/>
    </source>
</evidence>
<feature type="transmembrane region" description="Helical" evidence="7">
    <location>
        <begin position="403"/>
        <end position="424"/>
    </location>
</feature>
<evidence type="ECO:0008006" key="10">
    <source>
        <dbReference type="Google" id="ProtNLM"/>
    </source>
</evidence>
<keyword evidence="9" id="KW-1185">Reference proteome</keyword>
<sequence length="507" mass="55204">MQAIREILHDFFGSTLREKTQYTRLERPSDSDDDAEAETGTRVESSQRTTFQINGTNTTTISTEAKTIAKNATPVVLSLLLEYSLTTITIITVGNLGTVELGAASLAGFTANATGYAVYYGLTTSLDTLCAQSYGSDMKHLTSVHLQRMALLLTLVTIPLAALWWCAEGILLHIIPERDTAVLAGKYLHIAAWGMPGYAAFEAGRRYIQAQGCYSAGMYVLLICTPISAFLNWFLVWNRGMGFIGAPIALALTDNLIALTFFLHVYFFSLDKCWTGFTKQSFRNWGPMIRLSIPSLLTVEVETLAYGLNTYAASYLGPSILATQTVLSTVSNIFWHIPFAISTSSRIRIGNWIGAGSPNAARLATRVSLYVAVGVGCFGMSILLVFGRYIARVFAKEDDVIEMVLSVLPMCAVCHVVECVATISNGVLCAIGRQDVAGWVQTGAFSVLGLPVGFGIAFGLEWNVSGFWIGTLLALCVVVWIELAFIKRVSWKRCVQDAQQSMSAAEN</sequence>
<accession>A0A1L9V5Q0</accession>
<evidence type="ECO:0000256" key="1">
    <source>
        <dbReference type="ARBA" id="ARBA00004141"/>
    </source>
</evidence>
<dbReference type="GO" id="GO:0015297">
    <property type="term" value="F:antiporter activity"/>
    <property type="evidence" value="ECO:0007669"/>
    <property type="project" value="InterPro"/>
</dbReference>
<evidence type="ECO:0000313" key="8">
    <source>
        <dbReference type="EMBL" id="OJJ79255.1"/>
    </source>
</evidence>
<dbReference type="RefSeq" id="XP_022395953.1">
    <property type="nucleotide sequence ID" value="XM_022542436.1"/>
</dbReference>
<dbReference type="Proteomes" id="UP000184300">
    <property type="component" value="Unassembled WGS sequence"/>
</dbReference>
<comment type="similarity">
    <text evidence="2">Belongs to the multi antimicrobial extrusion (MATE) (TC 2.A.66.1) family.</text>
</comment>
<proteinExistence type="inferred from homology"/>
<organism evidence="8 9">
    <name type="scientific">Aspergillus glaucus CBS 516.65</name>
    <dbReference type="NCBI Taxonomy" id="1160497"/>
    <lineage>
        <taxon>Eukaryota</taxon>
        <taxon>Fungi</taxon>
        <taxon>Dikarya</taxon>
        <taxon>Ascomycota</taxon>
        <taxon>Pezizomycotina</taxon>
        <taxon>Eurotiomycetes</taxon>
        <taxon>Eurotiomycetidae</taxon>
        <taxon>Eurotiales</taxon>
        <taxon>Aspergillaceae</taxon>
        <taxon>Aspergillus</taxon>
        <taxon>Aspergillus subgen. Aspergillus</taxon>
    </lineage>
</organism>
<evidence type="ECO:0000256" key="3">
    <source>
        <dbReference type="ARBA" id="ARBA00022692"/>
    </source>
</evidence>
<keyword evidence="5 7" id="KW-0472">Membrane</keyword>
<dbReference type="CDD" id="cd13132">
    <property type="entry name" value="MATE_eukaryotic"/>
    <property type="match status" value="1"/>
</dbReference>
<dbReference type="GeneID" id="34458697"/>
<dbReference type="GO" id="GO:0042910">
    <property type="term" value="F:xenobiotic transmembrane transporter activity"/>
    <property type="evidence" value="ECO:0007669"/>
    <property type="project" value="InterPro"/>
</dbReference>
<name>A0A1L9V5Q0_ASPGL</name>
<dbReference type="PANTHER" id="PTHR11206">
    <property type="entry name" value="MULTIDRUG RESISTANCE PROTEIN"/>
    <property type="match status" value="1"/>
</dbReference>
<dbReference type="STRING" id="1160497.A0A1L9V5Q0"/>
<feature type="region of interest" description="Disordered" evidence="6">
    <location>
        <begin position="22"/>
        <end position="48"/>
    </location>
</feature>
<evidence type="ECO:0000256" key="7">
    <source>
        <dbReference type="SAM" id="Phobius"/>
    </source>
</evidence>
<feature type="transmembrane region" description="Helical" evidence="7">
    <location>
        <begin position="466"/>
        <end position="486"/>
    </location>
</feature>
<feature type="transmembrane region" description="Helical" evidence="7">
    <location>
        <begin position="181"/>
        <end position="201"/>
    </location>
</feature>
<dbReference type="EMBL" id="KV878920">
    <property type="protein sequence ID" value="OJJ79255.1"/>
    <property type="molecule type" value="Genomic_DNA"/>
</dbReference>
<dbReference type="Pfam" id="PF01554">
    <property type="entry name" value="MatE"/>
    <property type="match status" value="2"/>
</dbReference>
<dbReference type="GO" id="GO:0016020">
    <property type="term" value="C:membrane"/>
    <property type="evidence" value="ECO:0007669"/>
    <property type="project" value="UniProtKB-SubCell"/>
</dbReference>
<protein>
    <recommendedName>
        <fullName evidence="10">MATE efflux family protein</fullName>
    </recommendedName>
</protein>
<feature type="transmembrane region" description="Helical" evidence="7">
    <location>
        <begin position="149"/>
        <end position="175"/>
    </location>
</feature>
<dbReference type="InterPro" id="IPR002528">
    <property type="entry name" value="MATE_fam"/>
</dbReference>
<reference evidence="9" key="1">
    <citation type="journal article" date="2017" name="Genome Biol.">
        <title>Comparative genomics reveals high biological diversity and specific adaptations in the industrially and medically important fungal genus Aspergillus.</title>
        <authorList>
            <person name="de Vries R.P."/>
            <person name="Riley R."/>
            <person name="Wiebenga A."/>
            <person name="Aguilar-Osorio G."/>
            <person name="Amillis S."/>
            <person name="Uchima C.A."/>
            <person name="Anderluh G."/>
            <person name="Asadollahi M."/>
            <person name="Askin M."/>
            <person name="Barry K."/>
            <person name="Battaglia E."/>
            <person name="Bayram O."/>
            <person name="Benocci T."/>
            <person name="Braus-Stromeyer S.A."/>
            <person name="Caldana C."/>
            <person name="Canovas D."/>
            <person name="Cerqueira G.C."/>
            <person name="Chen F."/>
            <person name="Chen W."/>
            <person name="Choi C."/>
            <person name="Clum A."/>
            <person name="Dos Santos R.A."/>
            <person name="Damasio A.R."/>
            <person name="Diallinas G."/>
            <person name="Emri T."/>
            <person name="Fekete E."/>
            <person name="Flipphi M."/>
            <person name="Freyberg S."/>
            <person name="Gallo A."/>
            <person name="Gournas C."/>
            <person name="Habgood R."/>
            <person name="Hainaut M."/>
            <person name="Harispe M.L."/>
            <person name="Henrissat B."/>
            <person name="Hilden K.S."/>
            <person name="Hope R."/>
            <person name="Hossain A."/>
            <person name="Karabika E."/>
            <person name="Karaffa L."/>
            <person name="Karanyi Z."/>
            <person name="Krasevec N."/>
            <person name="Kuo A."/>
            <person name="Kusch H."/>
            <person name="LaButti K."/>
            <person name="Lagendijk E.L."/>
            <person name="Lapidus A."/>
            <person name="Levasseur A."/>
            <person name="Lindquist E."/>
            <person name="Lipzen A."/>
            <person name="Logrieco A.F."/>
            <person name="MacCabe A."/>
            <person name="Maekelae M.R."/>
            <person name="Malavazi I."/>
            <person name="Melin P."/>
            <person name="Meyer V."/>
            <person name="Mielnichuk N."/>
            <person name="Miskei M."/>
            <person name="Molnar A.P."/>
            <person name="Mule G."/>
            <person name="Ngan C.Y."/>
            <person name="Orejas M."/>
            <person name="Orosz E."/>
            <person name="Ouedraogo J.P."/>
            <person name="Overkamp K.M."/>
            <person name="Park H.-S."/>
            <person name="Perrone G."/>
            <person name="Piumi F."/>
            <person name="Punt P.J."/>
            <person name="Ram A.F."/>
            <person name="Ramon A."/>
            <person name="Rauscher S."/>
            <person name="Record E."/>
            <person name="Riano-Pachon D.M."/>
            <person name="Robert V."/>
            <person name="Roehrig J."/>
            <person name="Ruller R."/>
            <person name="Salamov A."/>
            <person name="Salih N.S."/>
            <person name="Samson R.A."/>
            <person name="Sandor E."/>
            <person name="Sanguinetti M."/>
            <person name="Schuetze T."/>
            <person name="Sepcic K."/>
            <person name="Shelest E."/>
            <person name="Sherlock G."/>
            <person name="Sophianopoulou V."/>
            <person name="Squina F.M."/>
            <person name="Sun H."/>
            <person name="Susca A."/>
            <person name="Todd R.B."/>
            <person name="Tsang A."/>
            <person name="Unkles S.E."/>
            <person name="van de Wiele N."/>
            <person name="van Rossen-Uffink D."/>
            <person name="Oliveira J.V."/>
            <person name="Vesth T.C."/>
            <person name="Visser J."/>
            <person name="Yu J.-H."/>
            <person name="Zhou M."/>
            <person name="Andersen M.R."/>
            <person name="Archer D.B."/>
            <person name="Baker S.E."/>
            <person name="Benoit I."/>
            <person name="Brakhage A.A."/>
            <person name="Braus G.H."/>
            <person name="Fischer R."/>
            <person name="Frisvad J.C."/>
            <person name="Goldman G.H."/>
            <person name="Houbraken J."/>
            <person name="Oakley B."/>
            <person name="Pocsi I."/>
            <person name="Scazzocchio C."/>
            <person name="Seiboth B."/>
            <person name="vanKuyk P.A."/>
            <person name="Wortman J."/>
            <person name="Dyer P.S."/>
            <person name="Grigoriev I.V."/>
        </authorList>
    </citation>
    <scope>NUCLEOTIDE SEQUENCE [LARGE SCALE GENOMIC DNA]</scope>
    <source>
        <strain evidence="9">CBS 516.65</strain>
    </source>
</reference>
<feature type="transmembrane region" description="Helical" evidence="7">
    <location>
        <begin position="213"/>
        <end position="235"/>
    </location>
</feature>
<keyword evidence="4 7" id="KW-1133">Transmembrane helix</keyword>
<dbReference type="NCBIfam" id="TIGR00797">
    <property type="entry name" value="matE"/>
    <property type="match status" value="1"/>
</dbReference>
<feature type="transmembrane region" description="Helical" evidence="7">
    <location>
        <begin position="367"/>
        <end position="391"/>
    </location>
</feature>
<evidence type="ECO:0000256" key="6">
    <source>
        <dbReference type="SAM" id="MobiDB-lite"/>
    </source>
</evidence>